<accession>A0A3S5A487</accession>
<dbReference type="EMBL" id="CAAALY010085898">
    <property type="protein sequence ID" value="VEL27248.1"/>
    <property type="molecule type" value="Genomic_DNA"/>
</dbReference>
<dbReference type="AlphaFoldDB" id="A0A3S5A487"/>
<evidence type="ECO:0000313" key="3">
    <source>
        <dbReference type="Proteomes" id="UP000784294"/>
    </source>
</evidence>
<keyword evidence="3" id="KW-1185">Reference proteome</keyword>
<organism evidence="2 3">
    <name type="scientific">Protopolystoma xenopodis</name>
    <dbReference type="NCBI Taxonomy" id="117903"/>
    <lineage>
        <taxon>Eukaryota</taxon>
        <taxon>Metazoa</taxon>
        <taxon>Spiralia</taxon>
        <taxon>Lophotrochozoa</taxon>
        <taxon>Platyhelminthes</taxon>
        <taxon>Monogenea</taxon>
        <taxon>Polyopisthocotylea</taxon>
        <taxon>Polystomatidea</taxon>
        <taxon>Polystomatidae</taxon>
        <taxon>Protopolystoma</taxon>
    </lineage>
</organism>
<evidence type="ECO:0000313" key="2">
    <source>
        <dbReference type="EMBL" id="VEL27248.1"/>
    </source>
</evidence>
<sequence>MRARRRSLGLTPCYARKSVHPPSADALSVPGTKQPPTSRSSRNAACSVRPLRPSEHGCRTPDAPKNLQSDKRSPISNTRVAITPDEPILSYHDVGIDPNLEASGHVYIPNFQFRNSIINLPNPDDTISSGNILSSRLEQTHAKCPKEAGLETARGQKYRSPNPSASGDPTSRANAGYSGPRLPHVPIRRVSTAAQSRTNSLVTGIPSLRTEHLVAEERLRRFSETGNVDSPSFELTSDASEPQSLLPVVTNPSNSF</sequence>
<gene>
    <name evidence="2" type="ORF">PXEA_LOCUS20688</name>
</gene>
<comment type="caution">
    <text evidence="2">The sequence shown here is derived from an EMBL/GenBank/DDBJ whole genome shotgun (WGS) entry which is preliminary data.</text>
</comment>
<name>A0A3S5A487_9PLAT</name>
<proteinExistence type="predicted"/>
<feature type="compositionally biased region" description="Polar residues" evidence="1">
    <location>
        <begin position="34"/>
        <end position="44"/>
    </location>
</feature>
<feature type="compositionally biased region" description="Polar residues" evidence="1">
    <location>
        <begin position="224"/>
        <end position="243"/>
    </location>
</feature>
<dbReference type="Proteomes" id="UP000784294">
    <property type="component" value="Unassembled WGS sequence"/>
</dbReference>
<protein>
    <submittedName>
        <fullName evidence="2">Uncharacterized protein</fullName>
    </submittedName>
</protein>
<feature type="compositionally biased region" description="Polar residues" evidence="1">
    <location>
        <begin position="159"/>
        <end position="173"/>
    </location>
</feature>
<feature type="region of interest" description="Disordered" evidence="1">
    <location>
        <begin position="223"/>
        <end position="256"/>
    </location>
</feature>
<evidence type="ECO:0000256" key="1">
    <source>
        <dbReference type="SAM" id="MobiDB-lite"/>
    </source>
</evidence>
<reference evidence="2" key="1">
    <citation type="submission" date="2018-11" db="EMBL/GenBank/DDBJ databases">
        <authorList>
            <consortium name="Pathogen Informatics"/>
        </authorList>
    </citation>
    <scope>NUCLEOTIDE SEQUENCE</scope>
</reference>
<feature type="region of interest" description="Disordered" evidence="1">
    <location>
        <begin position="1"/>
        <end position="81"/>
    </location>
</feature>
<feature type="region of interest" description="Disordered" evidence="1">
    <location>
        <begin position="150"/>
        <end position="184"/>
    </location>
</feature>